<evidence type="ECO:0000256" key="9">
    <source>
        <dbReference type="ARBA" id="ARBA00023232"/>
    </source>
</evidence>
<dbReference type="Gene3D" id="2.30.30.230">
    <property type="entry name" value="Fumarylacetoacetase, N-terminal domain"/>
    <property type="match status" value="1"/>
</dbReference>
<evidence type="ECO:0000256" key="13">
    <source>
        <dbReference type="RuleBase" id="RU366008"/>
    </source>
</evidence>
<comment type="catalytic activity">
    <reaction evidence="13">
        <text>4-fumarylacetoacetate + H2O = acetoacetate + fumarate + H(+)</text>
        <dbReference type="Rhea" id="RHEA:10244"/>
        <dbReference type="ChEBI" id="CHEBI:13705"/>
        <dbReference type="ChEBI" id="CHEBI:15377"/>
        <dbReference type="ChEBI" id="CHEBI:15378"/>
        <dbReference type="ChEBI" id="CHEBI:18034"/>
        <dbReference type="ChEBI" id="CHEBI:29806"/>
        <dbReference type="EC" id="3.7.1.2"/>
    </reaction>
</comment>
<evidence type="ECO:0000256" key="4">
    <source>
        <dbReference type="ARBA" id="ARBA00022723"/>
    </source>
</evidence>
<comment type="similarity">
    <text evidence="2 13">Belongs to the FAH family.</text>
</comment>
<keyword evidence="8 13" id="KW-0828">Tyrosine catabolism</keyword>
<evidence type="ECO:0000313" key="17">
    <source>
        <dbReference type="Proteomes" id="UP000274922"/>
    </source>
</evidence>
<comment type="cofactor">
    <cofactor evidence="13">
        <name>Mg(2+)</name>
        <dbReference type="ChEBI" id="CHEBI:18420"/>
    </cofactor>
    <cofactor evidence="13">
        <name>Ca(2+)</name>
        <dbReference type="ChEBI" id="CHEBI:29108"/>
    </cofactor>
</comment>
<dbReference type="GO" id="GO:0046872">
    <property type="term" value="F:metal ion binding"/>
    <property type="evidence" value="ECO:0007669"/>
    <property type="project" value="UniProtKB-UniRule"/>
</dbReference>
<feature type="binding site" evidence="11">
    <location>
        <position position="407"/>
    </location>
    <ligand>
        <name>substrate</name>
    </ligand>
</feature>
<feature type="domain" description="Fumarylacetoacetase N-terminal" evidence="15">
    <location>
        <begin position="19"/>
        <end position="147"/>
    </location>
</feature>
<feature type="binding site" evidence="12">
    <location>
        <position position="235"/>
    </location>
    <ligand>
        <name>Ca(2+)</name>
        <dbReference type="ChEBI" id="CHEBI:29108"/>
    </ligand>
</feature>
<organism evidence="16 17">
    <name type="scientific">Caulochytrium protostelioides</name>
    <dbReference type="NCBI Taxonomy" id="1555241"/>
    <lineage>
        <taxon>Eukaryota</taxon>
        <taxon>Fungi</taxon>
        <taxon>Fungi incertae sedis</taxon>
        <taxon>Chytridiomycota</taxon>
        <taxon>Chytridiomycota incertae sedis</taxon>
        <taxon>Chytridiomycetes</taxon>
        <taxon>Caulochytriales</taxon>
        <taxon>Caulochytriaceae</taxon>
        <taxon>Caulochytrium</taxon>
    </lineage>
</organism>
<accession>A0A4P9XBK7</accession>
<dbReference type="AlphaFoldDB" id="A0A4P9XBK7"/>
<evidence type="ECO:0000256" key="10">
    <source>
        <dbReference type="PIRSR" id="PIRSR605959-1"/>
    </source>
</evidence>
<dbReference type="SUPFAM" id="SSF56529">
    <property type="entry name" value="FAH"/>
    <property type="match status" value="1"/>
</dbReference>
<feature type="binding site" evidence="11">
    <location>
        <position position="171"/>
    </location>
    <ligand>
        <name>substrate</name>
    </ligand>
</feature>
<evidence type="ECO:0000256" key="1">
    <source>
        <dbReference type="ARBA" id="ARBA00004782"/>
    </source>
</evidence>
<dbReference type="InterPro" id="IPR011234">
    <property type="entry name" value="Fumarylacetoacetase-like_C"/>
</dbReference>
<comment type="pathway">
    <text evidence="1 13">Amino-acid degradation; L-phenylalanine degradation; acetoacetate and fumarate from L-phenylalanine: step 6/6.</text>
</comment>
<evidence type="ECO:0000256" key="5">
    <source>
        <dbReference type="ARBA" id="ARBA00022801"/>
    </source>
</evidence>
<gene>
    <name evidence="16" type="ORF">CXG81DRAFT_10396</name>
</gene>
<evidence type="ECO:0000313" key="16">
    <source>
        <dbReference type="EMBL" id="RKP02765.1"/>
    </source>
</evidence>
<dbReference type="GO" id="GO:0006559">
    <property type="term" value="P:L-phenylalanine catabolic process"/>
    <property type="evidence" value="ECO:0007669"/>
    <property type="project" value="UniProtKB-UniRule"/>
</dbReference>
<keyword evidence="17" id="KW-1185">Reference proteome</keyword>
<dbReference type="EC" id="3.7.1.2" evidence="3 13"/>
<dbReference type="Pfam" id="PF09298">
    <property type="entry name" value="FAA_hydrolase_N"/>
    <property type="match status" value="1"/>
</dbReference>
<feature type="binding site" evidence="12">
    <location>
        <position position="233"/>
    </location>
    <ligand>
        <name>Mg(2+)</name>
        <dbReference type="ChEBI" id="CHEBI:18420"/>
    </ligand>
</feature>
<dbReference type="Pfam" id="PF01557">
    <property type="entry name" value="FAA_hydrolase"/>
    <property type="match status" value="1"/>
</dbReference>
<feature type="domain" description="Fumarylacetoacetase-like C-terminal" evidence="14">
    <location>
        <begin position="154"/>
        <end position="453"/>
    </location>
</feature>
<keyword evidence="5 13" id="KW-0378">Hydrolase</keyword>
<dbReference type="OrthoDB" id="9971669at2759"/>
<feature type="binding site" evidence="11">
    <location>
        <position position="277"/>
    </location>
    <ligand>
        <name>substrate</name>
    </ligand>
</feature>
<dbReference type="GO" id="GO:0006572">
    <property type="term" value="P:L-tyrosine catabolic process"/>
    <property type="evidence" value="ECO:0007669"/>
    <property type="project" value="UniProtKB-UniRule"/>
</dbReference>
<evidence type="ECO:0000256" key="2">
    <source>
        <dbReference type="ARBA" id="ARBA00010211"/>
    </source>
</evidence>
<evidence type="ECO:0000256" key="7">
    <source>
        <dbReference type="ARBA" id="ARBA00022842"/>
    </source>
</evidence>
<reference evidence="17" key="1">
    <citation type="journal article" date="2018" name="Nat. Microbiol.">
        <title>Leveraging single-cell genomics to expand the fungal tree of life.</title>
        <authorList>
            <person name="Ahrendt S.R."/>
            <person name="Quandt C.A."/>
            <person name="Ciobanu D."/>
            <person name="Clum A."/>
            <person name="Salamov A."/>
            <person name="Andreopoulos B."/>
            <person name="Cheng J.F."/>
            <person name="Woyke T."/>
            <person name="Pelin A."/>
            <person name="Henrissat B."/>
            <person name="Reynolds N.K."/>
            <person name="Benny G.L."/>
            <person name="Smith M.E."/>
            <person name="James T.Y."/>
            <person name="Grigoriev I.V."/>
        </authorList>
    </citation>
    <scope>NUCLEOTIDE SEQUENCE [LARGE SCALE GENOMIC DNA]</scope>
    <source>
        <strain evidence="17">ATCC 52028</strain>
    </source>
</reference>
<dbReference type="UniPathway" id="UPA00139">
    <property type="reaction ID" value="UER00341"/>
</dbReference>
<dbReference type="InterPro" id="IPR005959">
    <property type="entry name" value="Fumarylacetoacetase"/>
</dbReference>
<dbReference type="GO" id="GO:0004334">
    <property type="term" value="F:fumarylacetoacetase activity"/>
    <property type="evidence" value="ECO:0007669"/>
    <property type="project" value="UniProtKB-UniRule"/>
</dbReference>
<dbReference type="GO" id="GO:1902000">
    <property type="term" value="P:homogentisate catabolic process"/>
    <property type="evidence" value="ECO:0007669"/>
    <property type="project" value="TreeGrafter"/>
</dbReference>
<keyword evidence="6 12" id="KW-0106">Calcium</keyword>
<dbReference type="Gene3D" id="3.90.850.10">
    <property type="entry name" value="Fumarylacetoacetase-like, C-terminal domain"/>
    <property type="match status" value="1"/>
</dbReference>
<feature type="binding site" evidence="12">
    <location>
        <position position="290"/>
    </location>
    <ligand>
        <name>Mg(2+)</name>
        <dbReference type="ChEBI" id="CHEBI:18420"/>
    </ligand>
</feature>
<dbReference type="PANTHER" id="PTHR43069:SF2">
    <property type="entry name" value="FUMARYLACETOACETASE"/>
    <property type="match status" value="1"/>
</dbReference>
<keyword evidence="4 12" id="KW-0479">Metal-binding</keyword>
<evidence type="ECO:0000256" key="8">
    <source>
        <dbReference type="ARBA" id="ARBA00022878"/>
    </source>
</evidence>
<keyword evidence="7 12" id="KW-0460">Magnesium</keyword>
<protein>
    <recommendedName>
        <fullName evidence="3 13">Fumarylacetoacetase</fullName>
        <ecNumber evidence="3 13">3.7.1.2</ecNumber>
    </recommendedName>
    <alternativeName>
        <fullName evidence="13">Fumarylacetoacetate hydrolase</fullName>
    </alternativeName>
</protein>
<dbReference type="InterPro" id="IPR015377">
    <property type="entry name" value="Fumarylacetoacetase_N"/>
</dbReference>
<dbReference type="EMBL" id="ML014135">
    <property type="protein sequence ID" value="RKP02765.1"/>
    <property type="molecule type" value="Genomic_DNA"/>
</dbReference>
<keyword evidence="9 13" id="KW-0585">Phenylalanine catabolism</keyword>
<evidence type="ECO:0000256" key="11">
    <source>
        <dbReference type="PIRSR" id="PIRSR605959-2"/>
    </source>
</evidence>
<dbReference type="InterPro" id="IPR036462">
    <property type="entry name" value="Fumarylacetoacetase_N_sf"/>
</dbReference>
<dbReference type="PANTHER" id="PTHR43069">
    <property type="entry name" value="FUMARYLACETOACETASE"/>
    <property type="match status" value="1"/>
</dbReference>
<feature type="active site" description="Proton acceptor" evidence="10">
    <location>
        <position position="162"/>
    </location>
</feature>
<dbReference type="InterPro" id="IPR036663">
    <property type="entry name" value="Fumarylacetoacetase_C_sf"/>
</dbReference>
<proteinExistence type="inferred from homology"/>
<feature type="binding site" evidence="11">
    <location>
        <position position="157"/>
    </location>
    <ligand>
        <name>substrate</name>
    </ligand>
</feature>
<dbReference type="SUPFAM" id="SSF63433">
    <property type="entry name" value="Fumarylacetoacetate hydrolase, FAH, N-terminal domain"/>
    <property type="match status" value="1"/>
</dbReference>
<feature type="binding site" evidence="12">
    <location>
        <position position="155"/>
    </location>
    <ligand>
        <name>Ca(2+)</name>
        <dbReference type="ChEBI" id="CHEBI:29108"/>
    </ligand>
</feature>
<name>A0A4P9XBK7_9FUNG</name>
<dbReference type="STRING" id="1555241.A0A4P9XBK7"/>
<dbReference type="Proteomes" id="UP000274922">
    <property type="component" value="Unassembled WGS sequence"/>
</dbReference>
<evidence type="ECO:0000256" key="3">
    <source>
        <dbReference type="ARBA" id="ARBA00012094"/>
    </source>
</evidence>
<dbReference type="NCBIfam" id="TIGR01266">
    <property type="entry name" value="fum_ac_acetase"/>
    <property type="match status" value="1"/>
</dbReference>
<feature type="binding site" evidence="12">
    <location>
        <position position="270"/>
    </location>
    <ligand>
        <name>Mg(2+)</name>
        <dbReference type="ChEBI" id="CHEBI:18420"/>
    </ligand>
</feature>
<feature type="binding site" evidence="12">
    <location>
        <position position="294"/>
    </location>
    <ligand>
        <name>Mg(2+)</name>
        <dbReference type="ChEBI" id="CHEBI:18420"/>
    </ligand>
</feature>
<evidence type="ECO:0000256" key="6">
    <source>
        <dbReference type="ARBA" id="ARBA00022837"/>
    </source>
</evidence>
<evidence type="ECO:0000256" key="12">
    <source>
        <dbReference type="PIRSR" id="PIRSR605959-3"/>
    </source>
</evidence>
<feature type="binding site" evidence="12">
    <location>
        <position position="270"/>
    </location>
    <ligand>
        <name>Ca(2+)</name>
        <dbReference type="ChEBI" id="CHEBI:29108"/>
    </ligand>
</feature>
<evidence type="ECO:0000259" key="14">
    <source>
        <dbReference type="Pfam" id="PF01557"/>
    </source>
</evidence>
<sequence length="496" mass="52464">MAETFTLADVSADADFTLHNIPFGVIAYADRAPRCASAIGAYAIDLAELADRAPWAFHADGALSAADAARDFREPCLNVFMSRPRAVWVAARHAIQRWLQSLAAPSTRAADADAGADADADADADAARADVRIHVLVPLAAVTMHLPAQIGDYTDFYASKEHATRAGTIFRGAHAALQPNWVHLPVGYHGRASSIVVSGTPVRRPWGLCRATRQPDPATAAPVFGPCRQLDFELELAAWVGGAANALGTPVPLANGAARDRLFGVTLLNDWSARDIQAYEAVPLGPFLGKSFGSTVSPWIVTFEALEAVRVPLPDGTRGADAAPWSPATGPYDAAYLVHPDPSRAAVDIELAVHLRPAEAAAVETAAPLPVTTSNAKYMYWSFEQQLAHHSINGCNLRPGDVLGTGTLSGPALHQLGSFLELSHNGTQPCRLAAASDGIGVERRYLEDGDELILTARCRGTTASGEAVSFGFGEARGRLLPALTREQVLGQKPSSP</sequence>
<evidence type="ECO:0000259" key="15">
    <source>
        <dbReference type="Pfam" id="PF09298"/>
    </source>
</evidence>